<feature type="region of interest" description="Disordered" evidence="1">
    <location>
        <begin position="163"/>
        <end position="188"/>
    </location>
</feature>
<dbReference type="OMA" id="KFRREMH"/>
<sequence length="188" mass="19395">MKSIETLRVETPEEFYALKEAQKLNGPDDSQLNAAHGTTVTTTRQGGSGGGGGVGGVSAVIGIEHKLQLRRLKFKREIHALALEGGDVARGYCSCDEQWTNLPSPASTTTSATMSPTLTAGSANAKASGGGNANVNDNGNGNGSGNGNGNGIVKMATLKKRGSGANAAGVRLKQQHHVRFSDEKNFSD</sequence>
<evidence type="ECO:0000313" key="2">
    <source>
        <dbReference type="EMBL" id="TDG44239.1"/>
    </source>
</evidence>
<dbReference type="AlphaFoldDB" id="A0A484B6G4"/>
<organism evidence="2 3">
    <name type="scientific">Drosophila navojoa</name>
    <name type="common">Fruit fly</name>
    <dbReference type="NCBI Taxonomy" id="7232"/>
    <lineage>
        <taxon>Eukaryota</taxon>
        <taxon>Metazoa</taxon>
        <taxon>Ecdysozoa</taxon>
        <taxon>Arthropoda</taxon>
        <taxon>Hexapoda</taxon>
        <taxon>Insecta</taxon>
        <taxon>Pterygota</taxon>
        <taxon>Neoptera</taxon>
        <taxon>Endopterygota</taxon>
        <taxon>Diptera</taxon>
        <taxon>Brachycera</taxon>
        <taxon>Muscomorpha</taxon>
        <taxon>Ephydroidea</taxon>
        <taxon>Drosophilidae</taxon>
        <taxon>Drosophila</taxon>
    </lineage>
</organism>
<gene>
    <name evidence="2" type="ORF">AWZ03_009359</name>
</gene>
<protein>
    <submittedName>
        <fullName evidence="2">Uncharacterized protein</fullName>
    </submittedName>
</protein>
<dbReference type="EMBL" id="LSRL02000113">
    <property type="protein sequence ID" value="TDG44239.1"/>
    <property type="molecule type" value="Genomic_DNA"/>
</dbReference>
<feature type="compositionally biased region" description="Low complexity" evidence="1">
    <location>
        <begin position="119"/>
        <end position="139"/>
    </location>
</feature>
<evidence type="ECO:0000256" key="1">
    <source>
        <dbReference type="SAM" id="MobiDB-lite"/>
    </source>
</evidence>
<keyword evidence="3" id="KW-1185">Reference proteome</keyword>
<feature type="region of interest" description="Disordered" evidence="1">
    <location>
        <begin position="119"/>
        <end position="148"/>
    </location>
</feature>
<feature type="compositionally biased region" description="Basic and acidic residues" evidence="1">
    <location>
        <begin position="179"/>
        <end position="188"/>
    </location>
</feature>
<name>A0A484B6G4_DRONA</name>
<reference evidence="2 3" key="1">
    <citation type="journal article" date="2019" name="J. Hered.">
        <title>An Improved Genome Assembly for Drosophila navojoa, the Basal Species in the mojavensis Cluster.</title>
        <authorList>
            <person name="Vanderlinde T."/>
            <person name="Dupim E.G."/>
            <person name="Nazario-Yepiz N.O."/>
            <person name="Carvalho A.B."/>
        </authorList>
    </citation>
    <scope>NUCLEOTIDE SEQUENCE [LARGE SCALE GENOMIC DNA]</scope>
    <source>
        <strain evidence="2">Navoj_Jal97</strain>
        <tissue evidence="2">Whole organism</tissue>
    </source>
</reference>
<proteinExistence type="predicted"/>
<dbReference type="Proteomes" id="UP000295192">
    <property type="component" value="Unassembled WGS sequence"/>
</dbReference>
<comment type="caution">
    <text evidence="2">The sequence shown here is derived from an EMBL/GenBank/DDBJ whole genome shotgun (WGS) entry which is preliminary data.</text>
</comment>
<accession>A0A484B6G4</accession>
<evidence type="ECO:0000313" key="3">
    <source>
        <dbReference type="Proteomes" id="UP000295192"/>
    </source>
</evidence>